<dbReference type="CDD" id="cd03805">
    <property type="entry name" value="GT4_ALG2-like"/>
    <property type="match status" value="1"/>
</dbReference>
<evidence type="ECO:0000313" key="13">
    <source>
        <dbReference type="Proteomes" id="UP000790787"/>
    </source>
</evidence>
<reference evidence="13" key="1">
    <citation type="journal article" date="2014" name="Nat. Commun.">
        <title>The tobacco genome sequence and its comparison with those of tomato and potato.</title>
        <authorList>
            <person name="Sierro N."/>
            <person name="Battey J.N."/>
            <person name="Ouadi S."/>
            <person name="Bakaher N."/>
            <person name="Bovet L."/>
            <person name="Willig A."/>
            <person name="Goepfert S."/>
            <person name="Peitsch M.C."/>
            <person name="Ivanov N.V."/>
        </authorList>
    </citation>
    <scope>NUCLEOTIDE SEQUENCE [LARGE SCALE GENOMIC DNA]</scope>
</reference>
<feature type="domain" description="Glycosyltransferase subfamily 4-like N-terminal" evidence="12">
    <location>
        <begin position="21"/>
        <end position="199"/>
    </location>
</feature>
<evidence type="ECO:0000256" key="4">
    <source>
        <dbReference type="ARBA" id="ARBA00022692"/>
    </source>
</evidence>
<feature type="transmembrane region" description="Helical" evidence="10">
    <location>
        <begin position="83"/>
        <end position="103"/>
    </location>
</feature>
<sequence length="409" mass="46006">MEKKGSSSRMNIAIIHPDLGIGGAERLIVDAAMELASSGHKVHIFTAHHDKNRCFEETLSGVFDVTVYGAILPRHIFYRLHAVCAYLRCMFVALCLLLMWPSFDVILADQVSVVIPLLKLKKSAKVVFYCHFPDLLLAQHTTALRRIYRKPIDFIEEITTGMADLILVNSRFTASTFAETFKNLDARGIKPAILYPAVNVDQFEKPNDSKLNFLSINRFERKKNIELAISAFAMLHTHEMHDRQGVNMNDVSLTVAGGFDNRLRENVEYLEELKKLAQREGVFHRVRFITSCSTAERNELLAQCLCVLYTPKDEHFGIVPLEAMAAYKPVIACNSGGPVESVKHGVTGFLCDPSPQEFSLAMANLIQDPHMAEKMGQDAHEHVTESFSTKIFGQHLNRYLVDVARGKNE</sequence>
<dbReference type="PANTHER" id="PTHR45918:SF1">
    <property type="entry name" value="ALPHA-1,3_1,6-MANNOSYLTRANSFERASE ALG2"/>
    <property type="match status" value="1"/>
</dbReference>
<gene>
    <name evidence="14" type="primary">LOC107792493</name>
</gene>
<comment type="function">
    <text evidence="10">Mannosylates Man(2)GlcNAc(2)-dolichol diphosphate and Man(1)GlcNAc(2)-dolichol diphosphate to form Man(3)GlcNAc(2)-dolichol diphosphate.</text>
</comment>
<dbReference type="RefSeq" id="XP_016470199.1">
    <property type="nucleotide sequence ID" value="XM_016614713.1"/>
</dbReference>
<dbReference type="InterPro" id="IPR028098">
    <property type="entry name" value="Glyco_trans_4-like_N"/>
</dbReference>
<evidence type="ECO:0000256" key="10">
    <source>
        <dbReference type="RuleBase" id="RU367136"/>
    </source>
</evidence>
<dbReference type="FunFam" id="3.40.50.2000:FF:000137">
    <property type="entry name" value="alpha-1,3/1,6-mannosyltransferase ALG2"/>
    <property type="match status" value="1"/>
</dbReference>
<dbReference type="FunFam" id="3.40.50.2000:FF:000132">
    <property type="entry name" value="alpha-1,3/1,6-mannosyltransferase ALG2"/>
    <property type="match status" value="1"/>
</dbReference>
<dbReference type="GO" id="GO:0005789">
    <property type="term" value="C:endoplasmic reticulum membrane"/>
    <property type="evidence" value="ECO:0007669"/>
    <property type="project" value="UniProtKB-SubCell"/>
</dbReference>
<keyword evidence="5" id="KW-0256">Endoplasmic reticulum</keyword>
<comment type="similarity">
    <text evidence="10">Belongs to the glycosyltransferase group 1 family.</text>
</comment>
<evidence type="ECO:0000259" key="12">
    <source>
        <dbReference type="Pfam" id="PF13439"/>
    </source>
</evidence>
<evidence type="ECO:0000313" key="14">
    <source>
        <dbReference type="RefSeq" id="XP_016470199.1"/>
    </source>
</evidence>
<dbReference type="KEGG" id="nta:107792493"/>
<dbReference type="OrthoDB" id="448893at2759"/>
<dbReference type="Proteomes" id="UP000790787">
    <property type="component" value="Chromosome 12"/>
</dbReference>
<evidence type="ECO:0000256" key="7">
    <source>
        <dbReference type="ARBA" id="ARBA00023136"/>
    </source>
</evidence>
<dbReference type="GO" id="GO:0006488">
    <property type="term" value="P:dolichol-linked oligosaccharide biosynthetic process"/>
    <property type="evidence" value="ECO:0000318"/>
    <property type="project" value="GO_Central"/>
</dbReference>
<evidence type="ECO:0000259" key="11">
    <source>
        <dbReference type="Pfam" id="PF00534"/>
    </source>
</evidence>
<comment type="catalytic activity">
    <reaction evidence="8 10">
        <text>a beta-D-Man-(1-&gt;4)-beta-D-GlcNAc-(1-&gt;4)-alpha-D-GlcNAc-diphospho-di-trans,poly-cis-dolichol + GDP-alpha-D-mannose = an alpha-D-Man-(1-&gt;3)-beta-D-Man-(1-&gt;4)-beta-D-GlcNAc-(1-&gt;4)-alpha-D-GlcNAc-diphospho-di-trans,poly-cis-dolichol + GDP + H(+)</text>
        <dbReference type="Rhea" id="RHEA:29515"/>
        <dbReference type="Rhea" id="RHEA-COMP:19511"/>
        <dbReference type="Rhea" id="RHEA-COMP:19513"/>
        <dbReference type="ChEBI" id="CHEBI:15378"/>
        <dbReference type="ChEBI" id="CHEBI:57527"/>
        <dbReference type="ChEBI" id="CHEBI:58189"/>
        <dbReference type="ChEBI" id="CHEBI:58472"/>
        <dbReference type="ChEBI" id="CHEBI:132510"/>
        <dbReference type="EC" id="2.4.1.132"/>
    </reaction>
    <physiologicalReaction direction="left-to-right" evidence="8 10">
        <dbReference type="Rhea" id="RHEA:29516"/>
    </physiologicalReaction>
</comment>
<protein>
    <recommendedName>
        <fullName evidence="10">Alpha-1,3/1,6-mannosyltransferase ALG2</fullName>
        <ecNumber evidence="10">2.4.1.132</ecNumber>
        <ecNumber evidence="10">2.4.1.257</ecNumber>
    </recommendedName>
    <alternativeName>
        <fullName evidence="10">GDP-Man:Man(1)GlcNAc(2)-PP-Dol alpha-1,3-mannosyltransferase</fullName>
    </alternativeName>
</protein>
<comment type="catalytic activity">
    <reaction evidence="9 10">
        <text>an alpha-D-Man-(1-&gt;3)-beta-D-Man-(1-&gt;4)-beta-D-GlcNAc-(1-&gt;4)-alpha-D-GlcNAc-diphospho-di-trans,poly-cis-dolichol + GDP-alpha-D-mannose = an alpha-D-Man-(1-&gt;3)-[alpha-D-Man-(1-&gt;6)]-beta-D-Man-(1-&gt;4)-beta-D-GlcNAc-(1-&gt;4)-alpha-D-GlcNAc-diphospho-di-trans,poly-cis-dolichol + GDP + H(+)</text>
        <dbReference type="Rhea" id="RHEA:29519"/>
        <dbReference type="Rhea" id="RHEA-COMP:19513"/>
        <dbReference type="Rhea" id="RHEA-COMP:19515"/>
        <dbReference type="ChEBI" id="CHEBI:15378"/>
        <dbReference type="ChEBI" id="CHEBI:57527"/>
        <dbReference type="ChEBI" id="CHEBI:58189"/>
        <dbReference type="ChEBI" id="CHEBI:132510"/>
        <dbReference type="ChEBI" id="CHEBI:132511"/>
        <dbReference type="EC" id="2.4.1.257"/>
    </reaction>
    <physiologicalReaction direction="left-to-right" evidence="9 10">
        <dbReference type="Rhea" id="RHEA:29520"/>
    </physiologicalReaction>
</comment>
<dbReference type="UniPathway" id="UPA00378"/>
<dbReference type="EC" id="2.4.1.132" evidence="10"/>
<evidence type="ECO:0000256" key="8">
    <source>
        <dbReference type="ARBA" id="ARBA00045103"/>
    </source>
</evidence>
<comment type="pathway">
    <text evidence="1 10">Protein modification; protein glycosylation.</text>
</comment>
<dbReference type="Pfam" id="PF00534">
    <property type="entry name" value="Glycos_transf_1"/>
    <property type="match status" value="1"/>
</dbReference>
<dbReference type="AlphaFoldDB" id="A0A1S4A0S0"/>
<dbReference type="RefSeq" id="XP_016470199.1">
    <property type="nucleotide sequence ID" value="XM_016614713.2"/>
</dbReference>
<reference evidence="14" key="2">
    <citation type="submission" date="2025-08" db="UniProtKB">
        <authorList>
            <consortium name="RefSeq"/>
        </authorList>
    </citation>
    <scope>IDENTIFICATION</scope>
    <source>
        <tissue evidence="14">Leaf</tissue>
    </source>
</reference>
<dbReference type="InterPro" id="IPR027054">
    <property type="entry name" value="ALG2"/>
</dbReference>
<dbReference type="STRING" id="4097.A0A1S4A0S0"/>
<comment type="subcellular location">
    <subcellularLocation>
        <location evidence="10">Endoplasmic reticulum membrane</location>
        <topology evidence="10">Single-pass membrane protein</topology>
    </subcellularLocation>
</comment>
<keyword evidence="2 10" id="KW-0328">Glycosyltransferase</keyword>
<dbReference type="GO" id="GO:0004378">
    <property type="term" value="F:GDP-Man:Man(1)GlcNAc(2)-PP-Dol alpha-1,3-mannosyltransferase activity"/>
    <property type="evidence" value="ECO:0007669"/>
    <property type="project" value="UniProtKB-UniRule"/>
</dbReference>
<dbReference type="Pfam" id="PF13439">
    <property type="entry name" value="Glyco_transf_4"/>
    <property type="match status" value="1"/>
</dbReference>
<dbReference type="SUPFAM" id="SSF53756">
    <property type="entry name" value="UDP-Glycosyltransferase/glycogen phosphorylase"/>
    <property type="match status" value="1"/>
</dbReference>
<dbReference type="GO" id="GO:0000033">
    <property type="term" value="F:alpha-1,3-mannosyltransferase activity"/>
    <property type="evidence" value="ECO:0000318"/>
    <property type="project" value="GO_Central"/>
</dbReference>
<keyword evidence="3 10" id="KW-0808">Transferase</keyword>
<dbReference type="Gene3D" id="3.40.50.2000">
    <property type="entry name" value="Glycogen Phosphorylase B"/>
    <property type="match status" value="2"/>
</dbReference>
<feature type="domain" description="Glycosyl transferase family 1" evidence="11">
    <location>
        <begin position="204"/>
        <end position="381"/>
    </location>
</feature>
<keyword evidence="13" id="KW-1185">Reference proteome</keyword>
<proteinExistence type="inferred from homology"/>
<evidence type="ECO:0000256" key="1">
    <source>
        <dbReference type="ARBA" id="ARBA00004922"/>
    </source>
</evidence>
<dbReference type="InterPro" id="IPR001296">
    <property type="entry name" value="Glyco_trans_1"/>
</dbReference>
<keyword evidence="7 10" id="KW-0472">Membrane</keyword>
<evidence type="ECO:0000256" key="5">
    <source>
        <dbReference type="ARBA" id="ARBA00022824"/>
    </source>
</evidence>
<dbReference type="SMR" id="A0A1S4A0S0"/>
<evidence type="ECO:0000256" key="3">
    <source>
        <dbReference type="ARBA" id="ARBA00022679"/>
    </source>
</evidence>
<dbReference type="GO" id="GO:0012505">
    <property type="term" value="C:endomembrane system"/>
    <property type="evidence" value="ECO:0000318"/>
    <property type="project" value="GO_Central"/>
</dbReference>
<evidence type="ECO:0000256" key="9">
    <source>
        <dbReference type="ARBA" id="ARBA00045104"/>
    </source>
</evidence>
<dbReference type="OMA" id="AMYMKCP"/>
<evidence type="ECO:0000256" key="2">
    <source>
        <dbReference type="ARBA" id="ARBA00022676"/>
    </source>
</evidence>
<name>A0A1S4A0S0_TOBAC</name>
<accession>A0A1S4A0S0</accession>
<dbReference type="PANTHER" id="PTHR45918">
    <property type="entry name" value="ALPHA-1,3/1,6-MANNOSYLTRANSFERASE ALG2"/>
    <property type="match status" value="1"/>
</dbReference>
<dbReference type="GO" id="GO:0102704">
    <property type="term" value="F:GDP-Man:Man(2)GlcNAc(2)-PP-Dol alpha-1,6-mannosyltransferase activity"/>
    <property type="evidence" value="ECO:0007669"/>
    <property type="project" value="UniProtKB-UniRule"/>
</dbReference>
<dbReference type="PaxDb" id="4097-A0A1S4A0S0"/>
<organism evidence="13 14">
    <name type="scientific">Nicotiana tabacum</name>
    <name type="common">Common tobacco</name>
    <dbReference type="NCBI Taxonomy" id="4097"/>
    <lineage>
        <taxon>Eukaryota</taxon>
        <taxon>Viridiplantae</taxon>
        <taxon>Streptophyta</taxon>
        <taxon>Embryophyta</taxon>
        <taxon>Tracheophyta</taxon>
        <taxon>Spermatophyta</taxon>
        <taxon>Magnoliopsida</taxon>
        <taxon>eudicotyledons</taxon>
        <taxon>Gunneridae</taxon>
        <taxon>Pentapetalae</taxon>
        <taxon>asterids</taxon>
        <taxon>lamiids</taxon>
        <taxon>Solanales</taxon>
        <taxon>Solanaceae</taxon>
        <taxon>Nicotianoideae</taxon>
        <taxon>Nicotianeae</taxon>
        <taxon>Nicotiana</taxon>
    </lineage>
</organism>
<dbReference type="EC" id="2.4.1.257" evidence="10"/>
<dbReference type="GeneID" id="107792493"/>
<keyword evidence="4 10" id="KW-0812">Transmembrane</keyword>
<evidence type="ECO:0000256" key="6">
    <source>
        <dbReference type="ARBA" id="ARBA00022989"/>
    </source>
</evidence>
<keyword evidence="6 10" id="KW-1133">Transmembrane helix</keyword>